<evidence type="ECO:0000313" key="2">
    <source>
        <dbReference type="Proteomes" id="UP000801864"/>
    </source>
</evidence>
<dbReference type="AlphaFoldDB" id="A0A9P4XBY5"/>
<reference evidence="1 2" key="1">
    <citation type="submission" date="2018-06" db="EMBL/GenBank/DDBJ databases">
        <title>Genome analysis of cellulolytic fungus Trichoderma lentiforme CFAM-422.</title>
        <authorList>
            <person name="Steindorff A.S."/>
            <person name="Formighieri E.F."/>
            <person name="Midorikawa G.E.O."/>
            <person name="Tamietti M.S."/>
            <person name="Ramos E.Z."/>
            <person name="Silva A.S."/>
            <person name="Bon E.P.S."/>
            <person name="Mendes T.D."/>
            <person name="Damaso M.C.T."/>
            <person name="Favaro L.C.L."/>
        </authorList>
    </citation>
    <scope>NUCLEOTIDE SEQUENCE [LARGE SCALE GENOMIC DNA]</scope>
    <source>
        <strain evidence="1 2">CFAM-422</strain>
    </source>
</reference>
<name>A0A9P4XBY5_9HYPO</name>
<evidence type="ECO:0000313" key="1">
    <source>
        <dbReference type="EMBL" id="KAF3067937.1"/>
    </source>
</evidence>
<organism evidence="1 2">
    <name type="scientific">Trichoderma lentiforme</name>
    <dbReference type="NCBI Taxonomy" id="1567552"/>
    <lineage>
        <taxon>Eukaryota</taxon>
        <taxon>Fungi</taxon>
        <taxon>Dikarya</taxon>
        <taxon>Ascomycota</taxon>
        <taxon>Pezizomycotina</taxon>
        <taxon>Sordariomycetes</taxon>
        <taxon>Hypocreomycetidae</taxon>
        <taxon>Hypocreales</taxon>
        <taxon>Hypocreaceae</taxon>
        <taxon>Trichoderma</taxon>
    </lineage>
</organism>
<proteinExistence type="predicted"/>
<comment type="caution">
    <text evidence="1">The sequence shown here is derived from an EMBL/GenBank/DDBJ whole genome shotgun (WGS) entry which is preliminary data.</text>
</comment>
<accession>A0A9P4XBY5</accession>
<dbReference type="EMBL" id="QLNT01000014">
    <property type="protein sequence ID" value="KAF3067937.1"/>
    <property type="molecule type" value="Genomic_DNA"/>
</dbReference>
<gene>
    <name evidence="1" type="ORF">CFAM422_008105</name>
</gene>
<sequence>MIDMVSPWSQAQQAILGFDGGGLMPTMLLQEQVPNRLSRMCCDVQVYDISLEAPLSEAVRSLDWDIGLVVFAVAVE</sequence>
<protein>
    <submittedName>
        <fullName evidence="1">Uncharacterized protein</fullName>
    </submittedName>
</protein>
<dbReference type="Proteomes" id="UP000801864">
    <property type="component" value="Unassembled WGS sequence"/>
</dbReference>
<keyword evidence="2" id="KW-1185">Reference proteome</keyword>